<sequence length="330" mass="33448">MTGHMCPECGGEQSARPGAGCACGAGAATRPGRDARSAEIAAAEDFDPLRIRPYVTLNSEDTEDHGTPDAATTMPLFLDGAPGREAAGSHGSAPGARPDATAADDSRRRSAAAYAGGGPDPVQPRRRRPFVVVAVGAAVAAVVGTAAFAGGLFDDRDDREAALPEATTSVPDAGEEPAASVSESPSASPSPTPSRSESASASASASPSESASPSQSPSASPSASVPQSPSPSATETKATGTEAAAPPAEEVSGATLRRGDSGAEVSELQRRLQEIWVYRGPENGDYSAQVEQAVAEYQRWVSVRSDPSGVYGPETRSALEAQTSGRGRRS</sequence>
<feature type="transmembrane region" description="Helical" evidence="2">
    <location>
        <begin position="130"/>
        <end position="153"/>
    </location>
</feature>
<dbReference type="EMBL" id="CP120983">
    <property type="protein sequence ID" value="WLQ66816.1"/>
    <property type="molecule type" value="Genomic_DNA"/>
</dbReference>
<feature type="compositionally biased region" description="Basic and acidic residues" evidence="1">
    <location>
        <begin position="153"/>
        <end position="162"/>
    </location>
</feature>
<feature type="domain" description="Peptidoglycan binding-like" evidence="3">
    <location>
        <begin position="261"/>
        <end position="319"/>
    </location>
</feature>
<dbReference type="Gene3D" id="1.10.101.10">
    <property type="entry name" value="PGBD-like superfamily/PGBD"/>
    <property type="match status" value="1"/>
</dbReference>
<feature type="compositionally biased region" description="Low complexity" evidence="1">
    <location>
        <begin position="176"/>
        <end position="250"/>
    </location>
</feature>
<dbReference type="Pfam" id="PF01471">
    <property type="entry name" value="PG_binding_1"/>
    <property type="match status" value="1"/>
</dbReference>
<name>A0ABY9JGD2_9ACTN</name>
<feature type="region of interest" description="Disordered" evidence="1">
    <location>
        <begin position="305"/>
        <end position="330"/>
    </location>
</feature>
<dbReference type="SUPFAM" id="SSF47090">
    <property type="entry name" value="PGBD-like"/>
    <property type="match status" value="1"/>
</dbReference>
<accession>A0ABY9JGD2</accession>
<keyword evidence="2" id="KW-1133">Transmembrane helix</keyword>
<protein>
    <submittedName>
        <fullName evidence="4">Peptidoglycan-binding domain-containing protein</fullName>
    </submittedName>
</protein>
<dbReference type="Proteomes" id="UP001224433">
    <property type="component" value="Chromosome"/>
</dbReference>
<feature type="compositionally biased region" description="Polar residues" evidence="1">
    <location>
        <begin position="320"/>
        <end position="330"/>
    </location>
</feature>
<dbReference type="RefSeq" id="WP_306104334.1">
    <property type="nucleotide sequence ID" value="NZ_CP120983.1"/>
</dbReference>
<feature type="compositionally biased region" description="Low complexity" evidence="1">
    <location>
        <begin position="15"/>
        <end position="30"/>
    </location>
</feature>
<evidence type="ECO:0000256" key="1">
    <source>
        <dbReference type="SAM" id="MobiDB-lite"/>
    </source>
</evidence>
<feature type="region of interest" description="Disordered" evidence="1">
    <location>
        <begin position="1"/>
        <end position="43"/>
    </location>
</feature>
<reference evidence="4 5" key="1">
    <citation type="submission" date="2023-03" db="EMBL/GenBank/DDBJ databases">
        <title>Isolation and description of six Streptomyces strains from soil environments, able to metabolize different microbial glucans.</title>
        <authorList>
            <person name="Widen T."/>
            <person name="Larsbrink J."/>
        </authorList>
    </citation>
    <scope>NUCLEOTIDE SEQUENCE [LARGE SCALE GENOMIC DNA]</scope>
    <source>
        <strain evidence="4 5">Alt3</strain>
    </source>
</reference>
<keyword evidence="5" id="KW-1185">Reference proteome</keyword>
<evidence type="ECO:0000313" key="4">
    <source>
        <dbReference type="EMBL" id="WLQ66816.1"/>
    </source>
</evidence>
<dbReference type="InterPro" id="IPR002477">
    <property type="entry name" value="Peptidoglycan-bd-like"/>
</dbReference>
<organism evidence="4 5">
    <name type="scientific">Streptomyces glycanivorans</name>
    <dbReference type="NCBI Taxonomy" id="3033808"/>
    <lineage>
        <taxon>Bacteria</taxon>
        <taxon>Bacillati</taxon>
        <taxon>Actinomycetota</taxon>
        <taxon>Actinomycetes</taxon>
        <taxon>Kitasatosporales</taxon>
        <taxon>Streptomycetaceae</taxon>
        <taxon>Streptomyces</taxon>
    </lineage>
</organism>
<feature type="region of interest" description="Disordered" evidence="1">
    <location>
        <begin position="57"/>
        <end position="126"/>
    </location>
</feature>
<proteinExistence type="predicted"/>
<evidence type="ECO:0000259" key="3">
    <source>
        <dbReference type="Pfam" id="PF01471"/>
    </source>
</evidence>
<evidence type="ECO:0000256" key="2">
    <source>
        <dbReference type="SAM" id="Phobius"/>
    </source>
</evidence>
<keyword evidence="2" id="KW-0472">Membrane</keyword>
<dbReference type="InterPro" id="IPR036365">
    <property type="entry name" value="PGBD-like_sf"/>
</dbReference>
<gene>
    <name evidence="4" type="ORF">P8A20_26005</name>
</gene>
<keyword evidence="2" id="KW-0812">Transmembrane</keyword>
<feature type="region of interest" description="Disordered" evidence="1">
    <location>
        <begin position="151"/>
        <end position="265"/>
    </location>
</feature>
<evidence type="ECO:0000313" key="5">
    <source>
        <dbReference type="Proteomes" id="UP001224433"/>
    </source>
</evidence>
<dbReference type="InterPro" id="IPR036366">
    <property type="entry name" value="PGBDSf"/>
</dbReference>